<evidence type="ECO:0000313" key="3">
    <source>
        <dbReference type="Proteomes" id="UP001595798"/>
    </source>
</evidence>
<dbReference type="RefSeq" id="WP_379884837.1">
    <property type="nucleotide sequence ID" value="NZ_JBHSDI010000001.1"/>
</dbReference>
<name>A0ABV8QDM2_9GAMM</name>
<protein>
    <submittedName>
        <fullName evidence="2">GNAT family N-acetyltransferase</fullName>
        <ecNumber evidence="2">2.3.-.-</ecNumber>
    </submittedName>
</protein>
<evidence type="ECO:0000259" key="1">
    <source>
        <dbReference type="PROSITE" id="PS51186"/>
    </source>
</evidence>
<proteinExistence type="predicted"/>
<dbReference type="PANTHER" id="PTHR43610">
    <property type="entry name" value="BLL6696 PROTEIN"/>
    <property type="match status" value="1"/>
</dbReference>
<dbReference type="InterPro" id="IPR016181">
    <property type="entry name" value="Acyl_CoA_acyltransferase"/>
</dbReference>
<dbReference type="GO" id="GO:0016746">
    <property type="term" value="F:acyltransferase activity"/>
    <property type="evidence" value="ECO:0007669"/>
    <property type="project" value="UniProtKB-KW"/>
</dbReference>
<comment type="caution">
    <text evidence="2">The sequence shown here is derived from an EMBL/GenBank/DDBJ whole genome shotgun (WGS) entry which is preliminary data.</text>
</comment>
<dbReference type="EC" id="2.3.-.-" evidence="2"/>
<dbReference type="SUPFAM" id="SSF55729">
    <property type="entry name" value="Acyl-CoA N-acyltransferases (Nat)"/>
    <property type="match status" value="1"/>
</dbReference>
<dbReference type="Proteomes" id="UP001595798">
    <property type="component" value="Unassembled WGS sequence"/>
</dbReference>
<accession>A0ABV8QDM2</accession>
<dbReference type="PANTHER" id="PTHR43610:SF1">
    <property type="entry name" value="N-ACETYLTRANSFERASE DOMAIN-CONTAINING PROTEIN"/>
    <property type="match status" value="1"/>
</dbReference>
<keyword evidence="3" id="KW-1185">Reference proteome</keyword>
<dbReference type="InterPro" id="IPR000182">
    <property type="entry name" value="GNAT_dom"/>
</dbReference>
<keyword evidence="2" id="KW-0012">Acyltransferase</keyword>
<dbReference type="Pfam" id="PF13302">
    <property type="entry name" value="Acetyltransf_3"/>
    <property type="match status" value="1"/>
</dbReference>
<keyword evidence="2" id="KW-0808">Transferase</keyword>
<evidence type="ECO:0000313" key="2">
    <source>
        <dbReference type="EMBL" id="MFC4257605.1"/>
    </source>
</evidence>
<dbReference type="Gene3D" id="3.40.630.30">
    <property type="match status" value="1"/>
</dbReference>
<feature type="domain" description="N-acetyltransferase" evidence="1">
    <location>
        <begin position="15"/>
        <end position="178"/>
    </location>
</feature>
<reference evidence="3" key="1">
    <citation type="journal article" date="2019" name="Int. J. Syst. Evol. Microbiol.">
        <title>The Global Catalogue of Microorganisms (GCM) 10K type strain sequencing project: providing services to taxonomists for standard genome sequencing and annotation.</title>
        <authorList>
            <consortium name="The Broad Institute Genomics Platform"/>
            <consortium name="The Broad Institute Genome Sequencing Center for Infectious Disease"/>
            <person name="Wu L."/>
            <person name="Ma J."/>
        </authorList>
    </citation>
    <scope>NUCLEOTIDE SEQUENCE [LARGE SCALE GENOMIC DNA]</scope>
    <source>
        <strain evidence="3">CECT 7297</strain>
    </source>
</reference>
<organism evidence="2 3">
    <name type="scientific">Marinobacter lacisalsi</name>
    <dbReference type="NCBI Taxonomy" id="475979"/>
    <lineage>
        <taxon>Bacteria</taxon>
        <taxon>Pseudomonadati</taxon>
        <taxon>Pseudomonadota</taxon>
        <taxon>Gammaproteobacteria</taxon>
        <taxon>Pseudomonadales</taxon>
        <taxon>Marinobacteraceae</taxon>
        <taxon>Marinobacter</taxon>
    </lineage>
</organism>
<dbReference type="EMBL" id="JBHSDI010000001">
    <property type="protein sequence ID" value="MFC4257605.1"/>
    <property type="molecule type" value="Genomic_DNA"/>
</dbReference>
<sequence length="199" mass="22855">MTFTIQQPVLEGQHVRLEPLSEAHVDGLFDIGQQQDDWAYLPTGAFTSRADAEQWVQQGLAFARKELHYPYVLVEPATGDLMGSTRYLNVRPRDHGLEIGYTWLGRDYQRTAVNTEAKFLLLRHAFETLGAFRVELKTDARNLRSQKAIERLGAKREGVLRRHMVVQDGYVRDSVMFSITDLDWPEVRVGLLEKLANRN</sequence>
<dbReference type="PROSITE" id="PS51186">
    <property type="entry name" value="GNAT"/>
    <property type="match status" value="1"/>
</dbReference>
<gene>
    <name evidence="2" type="ORF">ACFOZ5_01020</name>
</gene>